<dbReference type="InterPro" id="IPR013096">
    <property type="entry name" value="Cupin_2"/>
</dbReference>
<evidence type="ECO:0000313" key="4">
    <source>
        <dbReference type="Proteomes" id="UP000254919"/>
    </source>
</evidence>
<protein>
    <submittedName>
        <fullName evidence="3">Nif11 domain/cupin domain protein</fullName>
    </submittedName>
</protein>
<dbReference type="EMBL" id="UGVN01000001">
    <property type="protein sequence ID" value="SUE39989.1"/>
    <property type="molecule type" value="Genomic_DNA"/>
</dbReference>
<evidence type="ECO:0000313" key="3">
    <source>
        <dbReference type="EMBL" id="SUE39989.1"/>
    </source>
</evidence>
<feature type="region of interest" description="Disordered" evidence="1">
    <location>
        <begin position="110"/>
        <end position="129"/>
    </location>
</feature>
<dbReference type="InterPro" id="IPR014710">
    <property type="entry name" value="RmlC-like_jellyroll"/>
</dbReference>
<feature type="domain" description="Cupin type-2" evidence="2">
    <location>
        <begin position="53"/>
        <end position="108"/>
    </location>
</feature>
<gene>
    <name evidence="3" type="ORF">NCTC13291_01616</name>
</gene>
<dbReference type="AlphaFoldDB" id="A0A379N0V0"/>
<dbReference type="Proteomes" id="UP000254919">
    <property type="component" value="Unassembled WGS sequence"/>
</dbReference>
<dbReference type="RefSeq" id="WP_019463409.1">
    <property type="nucleotide sequence ID" value="NZ_AP031462.1"/>
</dbReference>
<dbReference type="Gene3D" id="2.60.120.10">
    <property type="entry name" value="Jelly Rolls"/>
    <property type="match status" value="1"/>
</dbReference>
<sequence length="129" mass="13418">MSPAPRFGRLADGARPAAGGEAFTSLASLPGARIERIASRGPLGPESLGWYEQDWPEFVLLVSGAALLDFGGGQERRLAPGDWVLLPAGCRHRVAWVAPDEDTLWLAVHGGPEGPAPTLPTGKADGTGP</sequence>
<name>A0A379N0V0_9PROT</name>
<dbReference type="CDD" id="cd06981">
    <property type="entry name" value="cupin_reut_a1446"/>
    <property type="match status" value="1"/>
</dbReference>
<evidence type="ECO:0000256" key="1">
    <source>
        <dbReference type="SAM" id="MobiDB-lite"/>
    </source>
</evidence>
<dbReference type="InterPro" id="IPR011051">
    <property type="entry name" value="RmlC_Cupin_sf"/>
</dbReference>
<proteinExistence type="predicted"/>
<evidence type="ECO:0000259" key="2">
    <source>
        <dbReference type="Pfam" id="PF07883"/>
    </source>
</evidence>
<dbReference type="Pfam" id="PF07883">
    <property type="entry name" value="Cupin_2"/>
    <property type="match status" value="1"/>
</dbReference>
<accession>A0A379N0V0</accession>
<organism evidence="3 4">
    <name type="scientific">Roseomonas mucosa</name>
    <dbReference type="NCBI Taxonomy" id="207340"/>
    <lineage>
        <taxon>Bacteria</taxon>
        <taxon>Pseudomonadati</taxon>
        <taxon>Pseudomonadota</taxon>
        <taxon>Alphaproteobacteria</taxon>
        <taxon>Acetobacterales</taxon>
        <taxon>Roseomonadaceae</taxon>
        <taxon>Roseomonas</taxon>
    </lineage>
</organism>
<reference evidence="3 4" key="1">
    <citation type="submission" date="2018-06" db="EMBL/GenBank/DDBJ databases">
        <authorList>
            <consortium name="Pathogen Informatics"/>
            <person name="Doyle S."/>
        </authorList>
    </citation>
    <scope>NUCLEOTIDE SEQUENCE [LARGE SCALE GENOMIC DNA]</scope>
    <source>
        <strain evidence="3 4">NCTC13291</strain>
    </source>
</reference>
<dbReference type="SUPFAM" id="SSF51182">
    <property type="entry name" value="RmlC-like cupins"/>
    <property type="match status" value="1"/>
</dbReference>
<dbReference type="GeneID" id="99632665"/>